<reference evidence="11 12" key="1">
    <citation type="submission" date="2016-03" db="EMBL/GenBank/DDBJ databases">
        <title>Genome sequence of Nesiotobacter sp. nov., a moderately halophilic alphaproteobacterium isolated from the Yellow Sea, China.</title>
        <authorList>
            <person name="Zhang G."/>
            <person name="Zhang R."/>
        </authorList>
    </citation>
    <scope>NUCLEOTIDE SEQUENCE [LARGE SCALE GENOMIC DNA]</scope>
    <source>
        <strain evidence="11 12">WB1-6</strain>
    </source>
</reference>
<feature type="domain" description="Tripartite ATP-independent periplasmic transporters DctQ component" evidence="10">
    <location>
        <begin position="17"/>
        <end position="148"/>
    </location>
</feature>
<comment type="caution">
    <text evidence="11">The sequence shown here is derived from an EMBL/GenBank/DDBJ whole genome shotgun (WGS) entry which is preliminary data.</text>
</comment>
<dbReference type="STRING" id="197461.A3843_07815"/>
<evidence type="ECO:0000259" key="10">
    <source>
        <dbReference type="Pfam" id="PF04290"/>
    </source>
</evidence>
<evidence type="ECO:0000313" key="12">
    <source>
        <dbReference type="Proteomes" id="UP000185783"/>
    </source>
</evidence>
<evidence type="ECO:0000313" key="11">
    <source>
        <dbReference type="EMBL" id="OKL44303.1"/>
    </source>
</evidence>
<evidence type="ECO:0000256" key="8">
    <source>
        <dbReference type="ARBA" id="ARBA00038436"/>
    </source>
</evidence>
<keyword evidence="12" id="KW-1185">Reference proteome</keyword>
<evidence type="ECO:0000256" key="1">
    <source>
        <dbReference type="ARBA" id="ARBA00004429"/>
    </source>
</evidence>
<feature type="transmembrane region" description="Helical" evidence="9">
    <location>
        <begin position="121"/>
        <end position="140"/>
    </location>
</feature>
<comment type="similarity">
    <text evidence="8 9">Belongs to the TRAP transporter small permease family.</text>
</comment>
<comment type="subunit">
    <text evidence="9">The complex comprises the extracytoplasmic solute receptor protein and the two transmembrane proteins.</text>
</comment>
<evidence type="ECO:0000256" key="5">
    <source>
        <dbReference type="ARBA" id="ARBA00022692"/>
    </source>
</evidence>
<proteinExistence type="inferred from homology"/>
<comment type="subcellular location">
    <subcellularLocation>
        <location evidence="1 9">Cell inner membrane</location>
        <topology evidence="1 9">Multi-pass membrane protein</topology>
    </subcellularLocation>
</comment>
<evidence type="ECO:0000256" key="4">
    <source>
        <dbReference type="ARBA" id="ARBA00022519"/>
    </source>
</evidence>
<dbReference type="GO" id="GO:0015740">
    <property type="term" value="P:C4-dicarboxylate transport"/>
    <property type="evidence" value="ECO:0007669"/>
    <property type="project" value="TreeGrafter"/>
</dbReference>
<evidence type="ECO:0000256" key="7">
    <source>
        <dbReference type="ARBA" id="ARBA00023136"/>
    </source>
</evidence>
<feature type="transmembrane region" description="Helical" evidence="9">
    <location>
        <begin position="79"/>
        <end position="101"/>
    </location>
</feature>
<keyword evidence="4 9" id="KW-0997">Cell inner membrane</keyword>
<evidence type="ECO:0000256" key="3">
    <source>
        <dbReference type="ARBA" id="ARBA00022475"/>
    </source>
</evidence>
<protein>
    <recommendedName>
        <fullName evidence="9">TRAP transporter small permease protein</fullName>
    </recommendedName>
</protein>
<dbReference type="Proteomes" id="UP000185783">
    <property type="component" value="Unassembled WGS sequence"/>
</dbReference>
<accession>A0A1U7JHT2</accession>
<comment type="function">
    <text evidence="9">Part of the tripartite ATP-independent periplasmic (TRAP) transport system.</text>
</comment>
<keyword evidence="6 9" id="KW-1133">Transmembrane helix</keyword>
<dbReference type="OrthoDB" id="2877624at2"/>
<dbReference type="GO" id="GO:0022857">
    <property type="term" value="F:transmembrane transporter activity"/>
    <property type="evidence" value="ECO:0007669"/>
    <property type="project" value="UniProtKB-UniRule"/>
</dbReference>
<evidence type="ECO:0000256" key="6">
    <source>
        <dbReference type="ARBA" id="ARBA00022989"/>
    </source>
</evidence>
<gene>
    <name evidence="11" type="ORF">A3843_07815</name>
</gene>
<keyword evidence="5 9" id="KW-0812">Transmembrane</keyword>
<keyword evidence="2 9" id="KW-0813">Transport</keyword>
<sequence>MLDLGLGLGCIFLLAGLTLLTLVDVVGRYWFDAPVRGAFEVTQLMLGALVFAALPLTTKAREHVEVDLFYFIMPPVVQGFMRFISALMSMAVLFILAWRLGVRAHELAADAAVTNALSLPFAPLAWLAAACALLSGLYALQHLSTALRRGY</sequence>
<keyword evidence="7 9" id="KW-0472">Membrane</keyword>
<organism evidence="11 12">
    <name type="scientific">Pseudovibrio exalbescens</name>
    <dbReference type="NCBI Taxonomy" id="197461"/>
    <lineage>
        <taxon>Bacteria</taxon>
        <taxon>Pseudomonadati</taxon>
        <taxon>Pseudomonadota</taxon>
        <taxon>Alphaproteobacteria</taxon>
        <taxon>Hyphomicrobiales</taxon>
        <taxon>Stappiaceae</taxon>
        <taxon>Pseudovibrio</taxon>
    </lineage>
</organism>
<dbReference type="PANTHER" id="PTHR35011">
    <property type="entry name" value="2,3-DIKETO-L-GULONATE TRAP TRANSPORTER SMALL PERMEASE PROTEIN YIAM"/>
    <property type="match status" value="1"/>
</dbReference>
<dbReference type="InterPro" id="IPR055348">
    <property type="entry name" value="DctQ"/>
</dbReference>
<comment type="caution">
    <text evidence="9">Lacks conserved residue(s) required for the propagation of feature annotation.</text>
</comment>
<name>A0A1U7JHT2_9HYPH</name>
<dbReference type="GO" id="GO:0005886">
    <property type="term" value="C:plasma membrane"/>
    <property type="evidence" value="ECO:0007669"/>
    <property type="project" value="UniProtKB-SubCell"/>
</dbReference>
<dbReference type="AlphaFoldDB" id="A0A1U7JHT2"/>
<dbReference type="EMBL" id="LVVZ01000014">
    <property type="protein sequence ID" value="OKL44303.1"/>
    <property type="molecule type" value="Genomic_DNA"/>
</dbReference>
<dbReference type="InterPro" id="IPR007387">
    <property type="entry name" value="TRAP_DctQ"/>
</dbReference>
<evidence type="ECO:0000256" key="2">
    <source>
        <dbReference type="ARBA" id="ARBA00022448"/>
    </source>
</evidence>
<dbReference type="Pfam" id="PF04290">
    <property type="entry name" value="DctQ"/>
    <property type="match status" value="1"/>
</dbReference>
<evidence type="ECO:0000256" key="9">
    <source>
        <dbReference type="RuleBase" id="RU369079"/>
    </source>
</evidence>
<dbReference type="PANTHER" id="PTHR35011:SF2">
    <property type="entry name" value="2,3-DIKETO-L-GULONATE TRAP TRANSPORTER SMALL PERMEASE PROTEIN YIAM"/>
    <property type="match status" value="1"/>
</dbReference>
<keyword evidence="3" id="KW-1003">Cell membrane</keyword>